<dbReference type="EMBL" id="CM003536">
    <property type="protein sequence ID" value="RCV40583.1"/>
    <property type="molecule type" value="Genomic_DNA"/>
</dbReference>
<feature type="chain" id="PRO_5017049986" description="Neprosin activation peptide domain-containing protein" evidence="1">
    <location>
        <begin position="25"/>
        <end position="85"/>
    </location>
</feature>
<reference evidence="2" key="1">
    <citation type="journal article" date="2012" name="Nat. Biotechnol.">
        <title>Reference genome sequence of the model plant Setaria.</title>
        <authorList>
            <person name="Bennetzen J.L."/>
            <person name="Schmutz J."/>
            <person name="Wang H."/>
            <person name="Percifield R."/>
            <person name="Hawkins J."/>
            <person name="Pontaroli A.C."/>
            <person name="Estep M."/>
            <person name="Feng L."/>
            <person name="Vaughn J.N."/>
            <person name="Grimwood J."/>
            <person name="Jenkins J."/>
            <person name="Barry K."/>
            <person name="Lindquist E."/>
            <person name="Hellsten U."/>
            <person name="Deshpande S."/>
            <person name="Wang X."/>
            <person name="Wu X."/>
            <person name="Mitros T."/>
            <person name="Triplett J."/>
            <person name="Yang X."/>
            <person name="Ye C.Y."/>
            <person name="Mauro-Herrera M."/>
            <person name="Wang L."/>
            <person name="Li P."/>
            <person name="Sharma M."/>
            <person name="Sharma R."/>
            <person name="Ronald P.C."/>
            <person name="Panaud O."/>
            <person name="Kellogg E.A."/>
            <person name="Brutnell T.P."/>
            <person name="Doust A.N."/>
            <person name="Tuskan G.A."/>
            <person name="Rokhsar D."/>
            <person name="Devos K.M."/>
        </authorList>
    </citation>
    <scope>NUCLEOTIDE SEQUENCE [LARGE SCALE GENOMIC DNA]</scope>
    <source>
        <strain evidence="2">Yugu1</strain>
    </source>
</reference>
<dbReference type="OrthoDB" id="676055at2759"/>
<organism evidence="2">
    <name type="scientific">Setaria italica</name>
    <name type="common">Foxtail millet</name>
    <name type="synonym">Panicum italicum</name>
    <dbReference type="NCBI Taxonomy" id="4555"/>
    <lineage>
        <taxon>Eukaryota</taxon>
        <taxon>Viridiplantae</taxon>
        <taxon>Streptophyta</taxon>
        <taxon>Embryophyta</taxon>
        <taxon>Tracheophyta</taxon>
        <taxon>Spermatophyta</taxon>
        <taxon>Magnoliopsida</taxon>
        <taxon>Liliopsida</taxon>
        <taxon>Poales</taxon>
        <taxon>Poaceae</taxon>
        <taxon>PACMAD clade</taxon>
        <taxon>Panicoideae</taxon>
        <taxon>Panicodae</taxon>
        <taxon>Paniceae</taxon>
        <taxon>Cenchrinae</taxon>
        <taxon>Setaria</taxon>
    </lineage>
</organism>
<protein>
    <recommendedName>
        <fullName evidence="3">Neprosin activation peptide domain-containing protein</fullName>
    </recommendedName>
</protein>
<sequence length="85" mass="8687">MANLAVLVTVFLVAEAIMLPAVHGARPLESVELVASSVAKPPSSTSLQVPALVPLDGHFEEEADGPAAAGYLVTDCTHKTPVNGP</sequence>
<accession>A0A368SDZ6</accession>
<name>A0A368SDZ6_SETIT</name>
<dbReference type="AlphaFoldDB" id="A0A368SDZ6"/>
<evidence type="ECO:0000313" key="2">
    <source>
        <dbReference type="EMBL" id="RCV40583.1"/>
    </source>
</evidence>
<evidence type="ECO:0008006" key="3">
    <source>
        <dbReference type="Google" id="ProtNLM"/>
    </source>
</evidence>
<gene>
    <name evidence="2" type="ORF">SETIT_9G066400v2</name>
</gene>
<proteinExistence type="predicted"/>
<keyword evidence="1" id="KW-0732">Signal</keyword>
<feature type="signal peptide" evidence="1">
    <location>
        <begin position="1"/>
        <end position="24"/>
    </location>
</feature>
<evidence type="ECO:0000256" key="1">
    <source>
        <dbReference type="SAM" id="SignalP"/>
    </source>
</evidence>
<reference evidence="2" key="2">
    <citation type="submission" date="2015-07" db="EMBL/GenBank/DDBJ databases">
        <authorList>
            <person name="Noorani M."/>
        </authorList>
    </citation>
    <scope>NUCLEOTIDE SEQUENCE</scope>
    <source>
        <strain evidence="2">Yugu1</strain>
    </source>
</reference>